<dbReference type="EMBL" id="KN818258">
    <property type="protein sequence ID" value="KIL63556.1"/>
    <property type="molecule type" value="Genomic_DNA"/>
</dbReference>
<feature type="non-terminal residue" evidence="6">
    <location>
        <position position="1"/>
    </location>
</feature>
<evidence type="ECO:0000256" key="1">
    <source>
        <dbReference type="ARBA" id="ARBA00004123"/>
    </source>
</evidence>
<evidence type="ECO:0000256" key="4">
    <source>
        <dbReference type="ARBA" id="ARBA00022833"/>
    </source>
</evidence>
<dbReference type="InterPro" id="IPR052035">
    <property type="entry name" value="ZnF_BED_domain_contain"/>
</dbReference>
<keyword evidence="3" id="KW-0863">Zinc-finger</keyword>
<name>A0A0C2X303_AMAMK</name>
<dbReference type="PANTHER" id="PTHR46481">
    <property type="entry name" value="ZINC FINGER BED DOMAIN-CONTAINING PROTEIN 4"/>
    <property type="match status" value="1"/>
</dbReference>
<keyword evidence="7" id="KW-1185">Reference proteome</keyword>
<dbReference type="OrthoDB" id="2687121at2759"/>
<proteinExistence type="predicted"/>
<protein>
    <submittedName>
        <fullName evidence="6">Uncharacterized protein</fullName>
    </submittedName>
</protein>
<sequence>ERLQKTWRSPIYGFFKSDIKINTENNRTFHFFKCAATRCKVKGGGVRHYQDSQDRAATSNLKAHAVKCFGADVVEAAFNKTSSGTQDGSIFASFARLGQGLVSISHRAHTTDETSNRPMNIVKDRQFRHLMKAGRPGTSLPTPMTVARDVKLCFETCRVRIDKILKEHLGHVHFATDAWTSLNHRAFVAWTVHLHHEGHLLAFVLDVVEVPESHTGEALAKAFHDMLCRRQQRRRAE</sequence>
<gene>
    <name evidence="6" type="ORF">M378DRAFT_79508</name>
</gene>
<dbReference type="PANTHER" id="PTHR46481:SF10">
    <property type="entry name" value="ZINC FINGER BED DOMAIN-CONTAINING PROTEIN 39"/>
    <property type="match status" value="1"/>
</dbReference>
<evidence type="ECO:0000313" key="7">
    <source>
        <dbReference type="Proteomes" id="UP000054549"/>
    </source>
</evidence>
<dbReference type="Proteomes" id="UP000054549">
    <property type="component" value="Unassembled WGS sequence"/>
</dbReference>
<accession>A0A0C2X303</accession>
<dbReference type="InParanoid" id="A0A0C2X303"/>
<dbReference type="HOGENOM" id="CLU_087375_1_0_1"/>
<keyword evidence="2" id="KW-0479">Metal-binding</keyword>
<dbReference type="GO" id="GO:0008270">
    <property type="term" value="F:zinc ion binding"/>
    <property type="evidence" value="ECO:0007669"/>
    <property type="project" value="UniProtKB-KW"/>
</dbReference>
<evidence type="ECO:0000256" key="5">
    <source>
        <dbReference type="ARBA" id="ARBA00023242"/>
    </source>
</evidence>
<comment type="subcellular location">
    <subcellularLocation>
        <location evidence="1">Nucleus</location>
    </subcellularLocation>
</comment>
<reference evidence="6 7" key="1">
    <citation type="submission" date="2014-04" db="EMBL/GenBank/DDBJ databases">
        <title>Evolutionary Origins and Diversification of the Mycorrhizal Mutualists.</title>
        <authorList>
            <consortium name="DOE Joint Genome Institute"/>
            <consortium name="Mycorrhizal Genomics Consortium"/>
            <person name="Kohler A."/>
            <person name="Kuo A."/>
            <person name="Nagy L.G."/>
            <person name="Floudas D."/>
            <person name="Copeland A."/>
            <person name="Barry K.W."/>
            <person name="Cichocki N."/>
            <person name="Veneault-Fourrey C."/>
            <person name="LaButti K."/>
            <person name="Lindquist E.A."/>
            <person name="Lipzen A."/>
            <person name="Lundell T."/>
            <person name="Morin E."/>
            <person name="Murat C."/>
            <person name="Riley R."/>
            <person name="Ohm R."/>
            <person name="Sun H."/>
            <person name="Tunlid A."/>
            <person name="Henrissat B."/>
            <person name="Grigoriev I.V."/>
            <person name="Hibbett D.S."/>
            <person name="Martin F."/>
        </authorList>
    </citation>
    <scope>NUCLEOTIDE SEQUENCE [LARGE SCALE GENOMIC DNA]</scope>
    <source>
        <strain evidence="6 7">Koide BX008</strain>
    </source>
</reference>
<organism evidence="6 7">
    <name type="scientific">Amanita muscaria (strain Koide BX008)</name>
    <dbReference type="NCBI Taxonomy" id="946122"/>
    <lineage>
        <taxon>Eukaryota</taxon>
        <taxon>Fungi</taxon>
        <taxon>Dikarya</taxon>
        <taxon>Basidiomycota</taxon>
        <taxon>Agaricomycotina</taxon>
        <taxon>Agaricomycetes</taxon>
        <taxon>Agaricomycetidae</taxon>
        <taxon>Agaricales</taxon>
        <taxon>Pluteineae</taxon>
        <taxon>Amanitaceae</taxon>
        <taxon>Amanita</taxon>
    </lineage>
</organism>
<evidence type="ECO:0000313" key="6">
    <source>
        <dbReference type="EMBL" id="KIL63556.1"/>
    </source>
</evidence>
<dbReference type="GO" id="GO:0005634">
    <property type="term" value="C:nucleus"/>
    <property type="evidence" value="ECO:0007669"/>
    <property type="project" value="UniProtKB-SubCell"/>
</dbReference>
<keyword evidence="4" id="KW-0862">Zinc</keyword>
<evidence type="ECO:0000256" key="3">
    <source>
        <dbReference type="ARBA" id="ARBA00022771"/>
    </source>
</evidence>
<keyword evidence="5" id="KW-0539">Nucleus</keyword>
<dbReference type="AlphaFoldDB" id="A0A0C2X303"/>
<evidence type="ECO:0000256" key="2">
    <source>
        <dbReference type="ARBA" id="ARBA00022723"/>
    </source>
</evidence>